<protein>
    <recommendedName>
        <fullName evidence="5">unspecific monooxygenase</fullName>
        <ecNumber evidence="5">1.14.14.1</ecNumber>
    </recommendedName>
</protein>
<dbReference type="STRING" id="151549.A0A4C1XT72"/>
<evidence type="ECO:0000256" key="15">
    <source>
        <dbReference type="ARBA" id="ARBA00047827"/>
    </source>
</evidence>
<keyword evidence="12" id="KW-0408">Iron</keyword>
<keyword evidence="6" id="KW-0349">Heme</keyword>
<comment type="caution">
    <text evidence="16">The sequence shown here is derived from an EMBL/GenBank/DDBJ whole genome shotgun (WGS) entry which is preliminary data.</text>
</comment>
<sequence>MFEHTQEIYNRYPDAPAVGSFTFLTPLLVLKDPKNIEEVMTGDFNTFNDRGIDINGENDKLADNVLLMNGIRWKLTRQKMTPLFTASKLRNMYYIMDKCGRDFVDYVRSGPKGNAFDILSSFCSAAIGASVFGIHTKSAMDSPFLEMARKSSGAISDTEFKASYK</sequence>
<dbReference type="GO" id="GO:0016712">
    <property type="term" value="F:oxidoreductase activity, acting on paired donors, with incorporation or reduction of molecular oxygen, reduced flavin or flavoprotein as one donor, and incorporation of one atom of oxygen"/>
    <property type="evidence" value="ECO:0007669"/>
    <property type="project" value="UniProtKB-EC"/>
</dbReference>
<gene>
    <name evidence="16" type="primary">CYP6B7</name>
    <name evidence="16" type="ORF">EVAR_41048_1</name>
</gene>
<dbReference type="Gene3D" id="1.10.630.10">
    <property type="entry name" value="Cytochrome P450"/>
    <property type="match status" value="1"/>
</dbReference>
<comment type="catalytic activity">
    <reaction evidence="15">
        <text>an organic molecule + reduced [NADPH--hemoprotein reductase] + O2 = an alcohol + oxidized [NADPH--hemoprotein reductase] + H2O + H(+)</text>
        <dbReference type="Rhea" id="RHEA:17149"/>
        <dbReference type="Rhea" id="RHEA-COMP:11964"/>
        <dbReference type="Rhea" id="RHEA-COMP:11965"/>
        <dbReference type="ChEBI" id="CHEBI:15377"/>
        <dbReference type="ChEBI" id="CHEBI:15378"/>
        <dbReference type="ChEBI" id="CHEBI:15379"/>
        <dbReference type="ChEBI" id="CHEBI:30879"/>
        <dbReference type="ChEBI" id="CHEBI:57618"/>
        <dbReference type="ChEBI" id="CHEBI:58210"/>
        <dbReference type="ChEBI" id="CHEBI:142491"/>
        <dbReference type="EC" id="1.14.14.1"/>
    </reaction>
</comment>
<evidence type="ECO:0000256" key="13">
    <source>
        <dbReference type="ARBA" id="ARBA00023033"/>
    </source>
</evidence>
<dbReference type="PROSITE" id="PS51216">
    <property type="entry name" value="NEBULIN"/>
    <property type="match status" value="1"/>
</dbReference>
<dbReference type="Pfam" id="PF00067">
    <property type="entry name" value="p450"/>
    <property type="match status" value="1"/>
</dbReference>
<keyword evidence="14" id="KW-0472">Membrane</keyword>
<comment type="similarity">
    <text evidence="4">Belongs to the cytochrome P450 family.</text>
</comment>
<evidence type="ECO:0000256" key="10">
    <source>
        <dbReference type="ARBA" id="ARBA00022848"/>
    </source>
</evidence>
<keyword evidence="17" id="KW-1185">Reference proteome</keyword>
<keyword evidence="8" id="KW-0677">Repeat</keyword>
<dbReference type="Proteomes" id="UP000299102">
    <property type="component" value="Unassembled WGS sequence"/>
</dbReference>
<comment type="cofactor">
    <cofactor evidence="1">
        <name>heme</name>
        <dbReference type="ChEBI" id="CHEBI:30413"/>
    </cofactor>
</comment>
<reference evidence="16 17" key="1">
    <citation type="journal article" date="2019" name="Commun. Biol.">
        <title>The bagworm genome reveals a unique fibroin gene that provides high tensile strength.</title>
        <authorList>
            <person name="Kono N."/>
            <person name="Nakamura H."/>
            <person name="Ohtoshi R."/>
            <person name="Tomita M."/>
            <person name="Numata K."/>
            <person name="Arakawa K."/>
        </authorList>
    </citation>
    <scope>NUCLEOTIDE SEQUENCE [LARGE SCALE GENOMIC DNA]</scope>
</reference>
<evidence type="ECO:0000256" key="9">
    <source>
        <dbReference type="ARBA" id="ARBA00022824"/>
    </source>
</evidence>
<dbReference type="InterPro" id="IPR036396">
    <property type="entry name" value="Cyt_P450_sf"/>
</dbReference>
<keyword evidence="9" id="KW-0256">Endoplasmic reticulum</keyword>
<evidence type="ECO:0000313" key="16">
    <source>
        <dbReference type="EMBL" id="GBP66253.1"/>
    </source>
</evidence>
<evidence type="ECO:0000256" key="5">
    <source>
        <dbReference type="ARBA" id="ARBA00012109"/>
    </source>
</evidence>
<dbReference type="GO" id="GO:0020037">
    <property type="term" value="F:heme binding"/>
    <property type="evidence" value="ECO:0007669"/>
    <property type="project" value="InterPro"/>
</dbReference>
<dbReference type="OrthoDB" id="2789670at2759"/>
<keyword evidence="13" id="KW-0503">Monooxygenase</keyword>
<evidence type="ECO:0000256" key="4">
    <source>
        <dbReference type="ARBA" id="ARBA00010617"/>
    </source>
</evidence>
<evidence type="ECO:0000256" key="3">
    <source>
        <dbReference type="ARBA" id="ARBA00004406"/>
    </source>
</evidence>
<organism evidence="16 17">
    <name type="scientific">Eumeta variegata</name>
    <name type="common">Bagworm moth</name>
    <name type="synonym">Eumeta japonica</name>
    <dbReference type="NCBI Taxonomy" id="151549"/>
    <lineage>
        <taxon>Eukaryota</taxon>
        <taxon>Metazoa</taxon>
        <taxon>Ecdysozoa</taxon>
        <taxon>Arthropoda</taxon>
        <taxon>Hexapoda</taxon>
        <taxon>Insecta</taxon>
        <taxon>Pterygota</taxon>
        <taxon>Neoptera</taxon>
        <taxon>Endopterygota</taxon>
        <taxon>Lepidoptera</taxon>
        <taxon>Glossata</taxon>
        <taxon>Ditrysia</taxon>
        <taxon>Tineoidea</taxon>
        <taxon>Psychidae</taxon>
        <taxon>Oiketicinae</taxon>
        <taxon>Eumeta</taxon>
    </lineage>
</organism>
<dbReference type="EC" id="1.14.14.1" evidence="5"/>
<dbReference type="InterPro" id="IPR050476">
    <property type="entry name" value="Insect_CytP450_Detox"/>
</dbReference>
<dbReference type="SUPFAM" id="SSF48264">
    <property type="entry name" value="Cytochrome P450"/>
    <property type="match status" value="1"/>
</dbReference>
<dbReference type="GO" id="GO:0005506">
    <property type="term" value="F:iron ion binding"/>
    <property type="evidence" value="ECO:0007669"/>
    <property type="project" value="InterPro"/>
</dbReference>
<evidence type="ECO:0000256" key="12">
    <source>
        <dbReference type="ARBA" id="ARBA00023004"/>
    </source>
</evidence>
<evidence type="ECO:0000313" key="17">
    <source>
        <dbReference type="Proteomes" id="UP000299102"/>
    </source>
</evidence>
<proteinExistence type="inferred from homology"/>
<comment type="subcellular location">
    <subcellularLocation>
        <location evidence="3">Endoplasmic reticulum membrane</location>
        <topology evidence="3">Peripheral membrane protein</topology>
    </subcellularLocation>
    <subcellularLocation>
        <location evidence="2">Microsome membrane</location>
        <topology evidence="2">Peripheral membrane protein</topology>
    </subcellularLocation>
</comment>
<evidence type="ECO:0000256" key="11">
    <source>
        <dbReference type="ARBA" id="ARBA00023002"/>
    </source>
</evidence>
<dbReference type="EMBL" id="BGZK01000953">
    <property type="protein sequence ID" value="GBP66253.1"/>
    <property type="molecule type" value="Genomic_DNA"/>
</dbReference>
<keyword evidence="10" id="KW-0492">Microsome</keyword>
<keyword evidence="7" id="KW-0479">Metal-binding</keyword>
<name>A0A4C1XT72_EUMVA</name>
<dbReference type="PANTHER" id="PTHR24292">
    <property type="entry name" value="CYTOCHROME P450"/>
    <property type="match status" value="1"/>
</dbReference>
<dbReference type="InterPro" id="IPR000900">
    <property type="entry name" value="Nebulin_repeat"/>
</dbReference>
<keyword evidence="11" id="KW-0560">Oxidoreductase</keyword>
<accession>A0A4C1XT72</accession>
<evidence type="ECO:0000256" key="6">
    <source>
        <dbReference type="ARBA" id="ARBA00022617"/>
    </source>
</evidence>
<dbReference type="PANTHER" id="PTHR24292:SF54">
    <property type="entry name" value="CYP9F3-RELATED"/>
    <property type="match status" value="1"/>
</dbReference>
<evidence type="ECO:0000256" key="14">
    <source>
        <dbReference type="ARBA" id="ARBA00023136"/>
    </source>
</evidence>
<evidence type="ECO:0000256" key="1">
    <source>
        <dbReference type="ARBA" id="ARBA00001971"/>
    </source>
</evidence>
<dbReference type="AlphaFoldDB" id="A0A4C1XT72"/>
<dbReference type="InterPro" id="IPR001128">
    <property type="entry name" value="Cyt_P450"/>
</dbReference>
<evidence type="ECO:0000256" key="7">
    <source>
        <dbReference type="ARBA" id="ARBA00022723"/>
    </source>
</evidence>
<evidence type="ECO:0000256" key="8">
    <source>
        <dbReference type="ARBA" id="ARBA00022737"/>
    </source>
</evidence>
<evidence type="ECO:0000256" key="2">
    <source>
        <dbReference type="ARBA" id="ARBA00004174"/>
    </source>
</evidence>
<dbReference type="GO" id="GO:0005789">
    <property type="term" value="C:endoplasmic reticulum membrane"/>
    <property type="evidence" value="ECO:0007669"/>
    <property type="project" value="UniProtKB-SubCell"/>
</dbReference>